<dbReference type="PANTHER" id="PTHR47412">
    <property type="entry name" value="FI01434P-RELATED"/>
    <property type="match status" value="1"/>
</dbReference>
<sequence length="525" mass="59137">MFTRRNWVLRSSIVINLLVLAYFGTCIVFQNGTLSFIREMQKSGRSLANLELAAQSGGSTSNDLLQENMEIAGGGPFSSSANDLVSSQSLVNPQSSVETNSPRGTTVINSVQSFVDHRFVQKVSTTSDNSLDSDLVSPNSNINNSTSDQFKSKPSLQDVIKCNDVNPYFSTAQRGDYWVLYNYILAERKFHCWESITYTSHADYTFLDNLVPLLERWQGPISIALYTPGTDFDNTLKVIKYLRECTTPLITELVTFHLYFPARHVPKHIPKPSEVFKSPTNCSILPPWSNTTASSTYKSQKKMLYPVNVGRNIARQTAATHYILASDIELYPSPGVITDFLDMVQRQDPPLLHKKPKVFPLSIFEVESNMNLPGDKTELVAMLKNGSAIPFHKKVCAGCHNVPKSKEWMKQQGTPGLHVFHIGKRMGYFVHWEPIYIGTHQDPYYDERLSWEGKSDKMTQGYTLCVMDYEFQILDNAFLVHKPGIKTLKKDHARAVLAGKTNAMIRKVIAPELRILYGIRKGCAI</sequence>
<dbReference type="EMBL" id="HBUF01260416">
    <property type="protein sequence ID" value="CAG6682695.1"/>
    <property type="molecule type" value="Transcribed_RNA"/>
</dbReference>
<keyword evidence="2" id="KW-0808">Transferase</keyword>
<dbReference type="EMBL" id="HBUF01014179">
    <property type="protein sequence ID" value="CAG6609141.1"/>
    <property type="molecule type" value="Transcribed_RNA"/>
</dbReference>
<name>A0A8D8PPZ8_9HEMI</name>
<dbReference type="Pfam" id="PF13896">
    <property type="entry name" value="Glyco_transf_49"/>
    <property type="match status" value="1"/>
</dbReference>
<evidence type="ECO:0000313" key="2">
    <source>
        <dbReference type="EMBL" id="CAG6609143.1"/>
    </source>
</evidence>
<accession>A0A8D8PPZ8</accession>
<dbReference type="PANTHER" id="PTHR47412:SF1">
    <property type="entry name" value="FI01434P-RELATED"/>
    <property type="match status" value="1"/>
</dbReference>
<keyword evidence="1" id="KW-0472">Membrane</keyword>
<keyword evidence="1" id="KW-0812">Transmembrane</keyword>
<dbReference type="EMBL" id="HBUF01260417">
    <property type="protein sequence ID" value="CAG6682696.1"/>
    <property type="molecule type" value="Transcribed_RNA"/>
</dbReference>
<dbReference type="EMBL" id="HBUF01014181">
    <property type="protein sequence ID" value="CAG6609143.1"/>
    <property type="molecule type" value="Transcribed_RNA"/>
</dbReference>
<organism evidence="2">
    <name type="scientific">Cacopsylla melanoneura</name>
    <dbReference type="NCBI Taxonomy" id="428564"/>
    <lineage>
        <taxon>Eukaryota</taxon>
        <taxon>Metazoa</taxon>
        <taxon>Ecdysozoa</taxon>
        <taxon>Arthropoda</taxon>
        <taxon>Hexapoda</taxon>
        <taxon>Insecta</taxon>
        <taxon>Pterygota</taxon>
        <taxon>Neoptera</taxon>
        <taxon>Paraneoptera</taxon>
        <taxon>Hemiptera</taxon>
        <taxon>Sternorrhyncha</taxon>
        <taxon>Psylloidea</taxon>
        <taxon>Psyllidae</taxon>
        <taxon>Psyllinae</taxon>
        <taxon>Cacopsylla</taxon>
    </lineage>
</organism>
<feature type="transmembrane region" description="Helical" evidence="1">
    <location>
        <begin position="7"/>
        <end position="30"/>
    </location>
</feature>
<dbReference type="EMBL" id="HBUF01014180">
    <property type="protein sequence ID" value="CAG6609142.1"/>
    <property type="molecule type" value="Transcribed_RNA"/>
</dbReference>
<protein>
    <submittedName>
        <fullName evidence="2">Beta-1,4-glucuronyltransferase 1</fullName>
    </submittedName>
</protein>
<keyword evidence="1" id="KW-1133">Transmembrane helix</keyword>
<reference evidence="2" key="1">
    <citation type="submission" date="2021-05" db="EMBL/GenBank/DDBJ databases">
        <authorList>
            <person name="Alioto T."/>
            <person name="Alioto T."/>
            <person name="Gomez Garrido J."/>
        </authorList>
    </citation>
    <scope>NUCLEOTIDE SEQUENCE</scope>
</reference>
<dbReference type="GO" id="GO:0016740">
    <property type="term" value="F:transferase activity"/>
    <property type="evidence" value="ECO:0007669"/>
    <property type="project" value="UniProtKB-KW"/>
</dbReference>
<evidence type="ECO:0000256" key="1">
    <source>
        <dbReference type="SAM" id="Phobius"/>
    </source>
</evidence>
<dbReference type="EMBL" id="HBUF01260415">
    <property type="protein sequence ID" value="CAG6682694.1"/>
    <property type="molecule type" value="Transcribed_RNA"/>
</dbReference>
<dbReference type="AlphaFoldDB" id="A0A8D8PPZ8"/>
<proteinExistence type="predicted"/>